<dbReference type="Gene3D" id="3.10.450.50">
    <property type="match status" value="1"/>
</dbReference>
<comment type="caution">
    <text evidence="2">The sequence shown here is derived from an EMBL/GenBank/DDBJ whole genome shotgun (WGS) entry which is preliminary data.</text>
</comment>
<organism evidence="2 3">
    <name type="scientific">Sediminitomix flava</name>
    <dbReference type="NCBI Taxonomy" id="379075"/>
    <lineage>
        <taxon>Bacteria</taxon>
        <taxon>Pseudomonadati</taxon>
        <taxon>Bacteroidota</taxon>
        <taxon>Cytophagia</taxon>
        <taxon>Cytophagales</taxon>
        <taxon>Flammeovirgaceae</taxon>
        <taxon>Sediminitomix</taxon>
    </lineage>
</organism>
<reference evidence="2 3" key="1">
    <citation type="submission" date="2018-03" db="EMBL/GenBank/DDBJ databases">
        <title>Genomic Encyclopedia of Archaeal and Bacterial Type Strains, Phase II (KMG-II): from individual species to whole genera.</title>
        <authorList>
            <person name="Goeker M."/>
        </authorList>
    </citation>
    <scope>NUCLEOTIDE SEQUENCE [LARGE SCALE GENOMIC DNA]</scope>
    <source>
        <strain evidence="2 3">DSM 28229</strain>
    </source>
</reference>
<dbReference type="Proteomes" id="UP000245535">
    <property type="component" value="Unassembled WGS sequence"/>
</dbReference>
<dbReference type="RefSeq" id="WP_109618171.1">
    <property type="nucleotide sequence ID" value="NZ_QGDO01000003.1"/>
</dbReference>
<dbReference type="AlphaFoldDB" id="A0A315Z8B2"/>
<dbReference type="EMBL" id="QGDO01000003">
    <property type="protein sequence ID" value="PWJ41816.1"/>
    <property type="molecule type" value="Genomic_DNA"/>
</dbReference>
<evidence type="ECO:0000313" key="2">
    <source>
        <dbReference type="EMBL" id="PWJ41816.1"/>
    </source>
</evidence>
<dbReference type="PANTHER" id="PTHR41252">
    <property type="entry name" value="BLR2505 PROTEIN"/>
    <property type="match status" value="1"/>
</dbReference>
<name>A0A315Z8B2_SEDFL</name>
<dbReference type="SUPFAM" id="SSF54427">
    <property type="entry name" value="NTF2-like"/>
    <property type="match status" value="1"/>
</dbReference>
<gene>
    <name evidence="2" type="ORF">BC781_10366</name>
</gene>
<protein>
    <recommendedName>
        <fullName evidence="1">SnoaL-like domain-containing protein</fullName>
    </recommendedName>
</protein>
<dbReference type="InterPro" id="IPR037401">
    <property type="entry name" value="SnoaL-like"/>
</dbReference>
<sequence>MSLESNKQIVQEFFRQFENADVGAALDCLTDDVQWLAMGVKGDLPISGEMDKDGIGNLIQLVDQTFPEGLKLTFKTLTAEEDRVAAEVVSYGEKANGTVYNNLYHYLFKVKNGKVSLVKEYFDTIHVKAVFIDDK</sequence>
<feature type="domain" description="SnoaL-like" evidence="1">
    <location>
        <begin position="10"/>
        <end position="116"/>
    </location>
</feature>
<evidence type="ECO:0000259" key="1">
    <source>
        <dbReference type="Pfam" id="PF12680"/>
    </source>
</evidence>
<accession>A0A315Z8B2</accession>
<dbReference type="InterPro" id="IPR032710">
    <property type="entry name" value="NTF2-like_dom_sf"/>
</dbReference>
<dbReference type="OrthoDB" id="6657864at2"/>
<dbReference type="PANTHER" id="PTHR41252:SF1">
    <property type="entry name" value="BLR2505 PROTEIN"/>
    <property type="match status" value="1"/>
</dbReference>
<keyword evidence="3" id="KW-1185">Reference proteome</keyword>
<dbReference type="Pfam" id="PF12680">
    <property type="entry name" value="SnoaL_2"/>
    <property type="match status" value="1"/>
</dbReference>
<evidence type="ECO:0000313" key="3">
    <source>
        <dbReference type="Proteomes" id="UP000245535"/>
    </source>
</evidence>
<proteinExistence type="predicted"/>